<dbReference type="InterPro" id="IPR036942">
    <property type="entry name" value="Beta-barrel_TonB_sf"/>
</dbReference>
<protein>
    <submittedName>
        <fullName evidence="15">TonB-dependent receptor</fullName>
    </submittedName>
</protein>
<dbReference type="GO" id="GO:0015344">
    <property type="term" value="F:siderophore uptake transmembrane transporter activity"/>
    <property type="evidence" value="ECO:0007669"/>
    <property type="project" value="TreeGrafter"/>
</dbReference>
<feature type="domain" description="TonB-dependent receptor plug" evidence="14">
    <location>
        <begin position="57"/>
        <end position="156"/>
    </location>
</feature>
<dbReference type="PROSITE" id="PS52016">
    <property type="entry name" value="TONB_DEPENDENT_REC_3"/>
    <property type="match status" value="1"/>
</dbReference>
<dbReference type="InterPro" id="IPR000531">
    <property type="entry name" value="Beta-barrel_TonB"/>
</dbReference>
<evidence type="ECO:0000313" key="15">
    <source>
        <dbReference type="EMBL" id="ABK99097.1"/>
    </source>
</evidence>
<evidence type="ECO:0000256" key="6">
    <source>
        <dbReference type="ARBA" id="ARBA00023077"/>
    </source>
</evidence>
<keyword evidence="3 10" id="KW-1134">Transmembrane beta strand</keyword>
<evidence type="ECO:0000256" key="4">
    <source>
        <dbReference type="ARBA" id="ARBA00022692"/>
    </source>
</evidence>
<keyword evidence="7 10" id="KW-0472">Membrane</keyword>
<evidence type="ECO:0000313" key="16">
    <source>
        <dbReference type="Proteomes" id="UP000006732"/>
    </source>
</evidence>
<dbReference type="eggNOG" id="COG4771">
    <property type="taxonomic scope" value="Bacteria"/>
</dbReference>
<dbReference type="PANTHER" id="PTHR30069:SF29">
    <property type="entry name" value="HEMOGLOBIN AND HEMOGLOBIN-HAPTOGLOBIN-BINDING PROTEIN 1-RELATED"/>
    <property type="match status" value="1"/>
</dbReference>
<gene>
    <name evidence="15" type="ordered locus">Ppro_1481</name>
</gene>
<evidence type="ECO:0000256" key="8">
    <source>
        <dbReference type="ARBA" id="ARBA00023170"/>
    </source>
</evidence>
<keyword evidence="9 10" id="KW-0998">Cell outer membrane</keyword>
<evidence type="ECO:0000256" key="7">
    <source>
        <dbReference type="ARBA" id="ARBA00023136"/>
    </source>
</evidence>
<dbReference type="Proteomes" id="UP000006732">
    <property type="component" value="Chromosome"/>
</dbReference>
<sequence length="674" mass="76156">MRLPRRPGLVAPVLALTMMSSPALADEQVTKSEENGDVFTLGRVEVIGTSESIKHPAVEVVSSEDMLQFDTETISEAANLVPGVTLSRKGGRNESTVYVRGFDLRRTPLYLDGIPIYFPYDGYPDLGRFFTYDLSELVISKGFASVLYGPNTMGGAINMVSRRPTREFEGDAGAGYSSVDQYHTFANFGTRQKNWYFQGGGSWFGSNGFEMSEHFHNRTYENGGKRNNAFQEDWKVSGKLGLTPNSTDEYALTYIYQNGEKGQPLYTGDNPDEKIKFWRWPYWRKQSLYFTSHTAIGDKSYLKTRTYYDKFKNSLEYFTDSTYSALDKNMGYRSRYDDSTVGCSLEVGTSLIANNELKMAFHFKDDVHREETLTTPRQRFEDRVYSFALEDTIRFTEKLSAIIGVSYDILDGVQAHKYDSKSTAYFDAPLADEDALNPQGTLMYSYSDTGKAHASVAMKTRFASMKERTTMGLDGTTIPNPDLKPETTINYELGVQDVIAGLVKVKSSFFFNDIRDYIEGVVIGSVLVNGKPKDQKQIRNIGRVQRYGYELEAVAPISDRIEAGFNYTLMYNKNRSGDEPITDLPKHKFFVYGTYSPVKALTLLASLEYDTKRYGDAGYNAGEFVVINTKASYEPLKGVMVEVGVNNLLDRDYELAEGYPEPGRTFFVQARYKW</sequence>
<evidence type="ECO:0000256" key="11">
    <source>
        <dbReference type="RuleBase" id="RU003357"/>
    </source>
</evidence>
<dbReference type="GO" id="GO:0009279">
    <property type="term" value="C:cell outer membrane"/>
    <property type="evidence" value="ECO:0007669"/>
    <property type="project" value="UniProtKB-SubCell"/>
</dbReference>
<dbReference type="HOGENOM" id="CLU_008287_8_2_7"/>
<proteinExistence type="inferred from homology"/>
<dbReference type="Pfam" id="PF07715">
    <property type="entry name" value="Plug"/>
    <property type="match status" value="1"/>
</dbReference>
<feature type="signal peptide" evidence="12">
    <location>
        <begin position="1"/>
        <end position="25"/>
    </location>
</feature>
<keyword evidence="4 10" id="KW-0812">Transmembrane</keyword>
<keyword evidence="5 12" id="KW-0732">Signal</keyword>
<keyword evidence="8 15" id="KW-0675">Receptor</keyword>
<dbReference type="KEGG" id="ppd:Ppro_1481"/>
<dbReference type="OrthoDB" id="9800913at2"/>
<dbReference type="Pfam" id="PF00593">
    <property type="entry name" value="TonB_dep_Rec_b-barrel"/>
    <property type="match status" value="1"/>
</dbReference>
<evidence type="ECO:0000256" key="12">
    <source>
        <dbReference type="SAM" id="SignalP"/>
    </source>
</evidence>
<evidence type="ECO:0000256" key="5">
    <source>
        <dbReference type="ARBA" id="ARBA00022729"/>
    </source>
</evidence>
<feature type="domain" description="TonB-dependent receptor-like beta-barrel" evidence="13">
    <location>
        <begin position="175"/>
        <end position="648"/>
    </location>
</feature>
<keyword evidence="16" id="KW-1185">Reference proteome</keyword>
<dbReference type="SUPFAM" id="SSF56935">
    <property type="entry name" value="Porins"/>
    <property type="match status" value="1"/>
</dbReference>
<dbReference type="Gene3D" id="2.40.170.20">
    <property type="entry name" value="TonB-dependent receptor, beta-barrel domain"/>
    <property type="match status" value="1"/>
</dbReference>
<dbReference type="CDD" id="cd01347">
    <property type="entry name" value="ligand_gated_channel"/>
    <property type="match status" value="1"/>
</dbReference>
<dbReference type="InterPro" id="IPR039426">
    <property type="entry name" value="TonB-dep_rcpt-like"/>
</dbReference>
<evidence type="ECO:0000259" key="13">
    <source>
        <dbReference type="Pfam" id="PF00593"/>
    </source>
</evidence>
<name>A1AP27_PELPD</name>
<keyword evidence="2 10" id="KW-0813">Transport</keyword>
<dbReference type="EMBL" id="CP000482">
    <property type="protein sequence ID" value="ABK99097.1"/>
    <property type="molecule type" value="Genomic_DNA"/>
</dbReference>
<keyword evidence="6 11" id="KW-0798">TonB box</keyword>
<evidence type="ECO:0000256" key="10">
    <source>
        <dbReference type="PROSITE-ProRule" id="PRU01360"/>
    </source>
</evidence>
<dbReference type="InterPro" id="IPR037066">
    <property type="entry name" value="Plug_dom_sf"/>
</dbReference>
<dbReference type="AlphaFoldDB" id="A1AP27"/>
<comment type="similarity">
    <text evidence="10 11">Belongs to the TonB-dependent receptor family.</text>
</comment>
<dbReference type="GO" id="GO:0044718">
    <property type="term" value="P:siderophore transmembrane transport"/>
    <property type="evidence" value="ECO:0007669"/>
    <property type="project" value="TreeGrafter"/>
</dbReference>
<dbReference type="PANTHER" id="PTHR30069">
    <property type="entry name" value="TONB-DEPENDENT OUTER MEMBRANE RECEPTOR"/>
    <property type="match status" value="1"/>
</dbReference>
<comment type="subcellular location">
    <subcellularLocation>
        <location evidence="1 10">Cell outer membrane</location>
        <topology evidence="1 10">Multi-pass membrane protein</topology>
    </subcellularLocation>
</comment>
<reference evidence="15 16" key="1">
    <citation type="submission" date="2006-10" db="EMBL/GenBank/DDBJ databases">
        <title>Complete sequence of chromosome of Pelobacter propionicus DSM 2379.</title>
        <authorList>
            <consortium name="US DOE Joint Genome Institute"/>
            <person name="Copeland A."/>
            <person name="Lucas S."/>
            <person name="Lapidus A."/>
            <person name="Barry K."/>
            <person name="Detter J.C."/>
            <person name="Glavina del Rio T."/>
            <person name="Hammon N."/>
            <person name="Israni S."/>
            <person name="Dalin E."/>
            <person name="Tice H."/>
            <person name="Pitluck S."/>
            <person name="Saunders E."/>
            <person name="Brettin T."/>
            <person name="Bruce D."/>
            <person name="Han C."/>
            <person name="Tapia R."/>
            <person name="Schmutz J."/>
            <person name="Larimer F."/>
            <person name="Land M."/>
            <person name="Hauser L."/>
            <person name="Kyrpides N."/>
            <person name="Kim E."/>
            <person name="Lovley D."/>
            <person name="Richardson P."/>
        </authorList>
    </citation>
    <scope>NUCLEOTIDE SEQUENCE [LARGE SCALE GENOMIC DNA]</scope>
    <source>
        <strain evidence="16">DSM 2379 / NBRC 103807 / OttBd1</strain>
    </source>
</reference>
<dbReference type="STRING" id="338966.Ppro_1481"/>
<evidence type="ECO:0000256" key="2">
    <source>
        <dbReference type="ARBA" id="ARBA00022448"/>
    </source>
</evidence>
<dbReference type="Gene3D" id="2.170.130.10">
    <property type="entry name" value="TonB-dependent receptor, plug domain"/>
    <property type="match status" value="1"/>
</dbReference>
<dbReference type="InterPro" id="IPR012910">
    <property type="entry name" value="Plug_dom"/>
</dbReference>
<feature type="chain" id="PRO_5002632016" evidence="12">
    <location>
        <begin position="26"/>
        <end position="674"/>
    </location>
</feature>
<accession>A1AP27</accession>
<organism evidence="15 16">
    <name type="scientific">Pelobacter propionicus (strain DSM 2379 / NBRC 103807 / OttBd1)</name>
    <dbReference type="NCBI Taxonomy" id="338966"/>
    <lineage>
        <taxon>Bacteria</taxon>
        <taxon>Pseudomonadati</taxon>
        <taxon>Thermodesulfobacteriota</taxon>
        <taxon>Desulfuromonadia</taxon>
        <taxon>Desulfuromonadales</taxon>
        <taxon>Desulfuromonadaceae</taxon>
        <taxon>Pelobacter</taxon>
    </lineage>
</organism>
<evidence type="ECO:0000256" key="1">
    <source>
        <dbReference type="ARBA" id="ARBA00004571"/>
    </source>
</evidence>
<evidence type="ECO:0000256" key="9">
    <source>
        <dbReference type="ARBA" id="ARBA00023237"/>
    </source>
</evidence>
<evidence type="ECO:0000256" key="3">
    <source>
        <dbReference type="ARBA" id="ARBA00022452"/>
    </source>
</evidence>
<evidence type="ECO:0000259" key="14">
    <source>
        <dbReference type="Pfam" id="PF07715"/>
    </source>
</evidence>